<name>A0A2S4N4N3_9FLAO</name>
<dbReference type="AlphaFoldDB" id="A0A2S4N4N3"/>
<organism evidence="3 4">
    <name type="scientific">Flavobacterium croceum DSM 17960</name>
    <dbReference type="NCBI Taxonomy" id="1121886"/>
    <lineage>
        <taxon>Bacteria</taxon>
        <taxon>Pseudomonadati</taxon>
        <taxon>Bacteroidota</taxon>
        <taxon>Flavobacteriia</taxon>
        <taxon>Flavobacteriales</taxon>
        <taxon>Flavobacteriaceae</taxon>
        <taxon>Flavobacterium</taxon>
    </lineage>
</organism>
<feature type="compositionally biased region" description="Basic and acidic residues" evidence="1">
    <location>
        <begin position="247"/>
        <end position="262"/>
    </location>
</feature>
<dbReference type="NCBIfam" id="TIGR01200">
    <property type="entry name" value="GLPGLI"/>
    <property type="match status" value="1"/>
</dbReference>
<feature type="signal peptide" evidence="2">
    <location>
        <begin position="1"/>
        <end position="20"/>
    </location>
</feature>
<protein>
    <submittedName>
        <fullName evidence="3">GLPGLI family protein</fullName>
    </submittedName>
</protein>
<comment type="caution">
    <text evidence="3">The sequence shown here is derived from an EMBL/GenBank/DDBJ whole genome shotgun (WGS) entry which is preliminary data.</text>
</comment>
<evidence type="ECO:0000313" key="4">
    <source>
        <dbReference type="Proteomes" id="UP000237056"/>
    </source>
</evidence>
<feature type="chain" id="PRO_5015590465" evidence="2">
    <location>
        <begin position="21"/>
        <end position="271"/>
    </location>
</feature>
<reference evidence="3 4" key="1">
    <citation type="submission" date="2018-01" db="EMBL/GenBank/DDBJ databases">
        <title>Genomic Encyclopedia of Type Strains, Phase I: the one thousand microbial genomes (KMG-I) project.</title>
        <authorList>
            <person name="Goeker M."/>
        </authorList>
    </citation>
    <scope>NUCLEOTIDE SEQUENCE [LARGE SCALE GENOMIC DNA]</scope>
    <source>
        <strain evidence="3 4">DSM 17960</strain>
    </source>
</reference>
<dbReference type="OrthoDB" id="1440774at2"/>
<dbReference type="EMBL" id="PQNY01000029">
    <property type="protein sequence ID" value="POS00699.1"/>
    <property type="molecule type" value="Genomic_DNA"/>
</dbReference>
<evidence type="ECO:0000256" key="2">
    <source>
        <dbReference type="SAM" id="SignalP"/>
    </source>
</evidence>
<gene>
    <name evidence="3" type="ORF">Q361_1294</name>
</gene>
<keyword evidence="2" id="KW-0732">Signal</keyword>
<dbReference type="InterPro" id="IPR005901">
    <property type="entry name" value="GLPGLI"/>
</dbReference>
<keyword evidence="4" id="KW-1185">Reference proteome</keyword>
<evidence type="ECO:0000256" key="1">
    <source>
        <dbReference type="SAM" id="MobiDB-lite"/>
    </source>
</evidence>
<dbReference type="RefSeq" id="WP_103727086.1">
    <property type="nucleotide sequence ID" value="NZ_PQNY01000029.1"/>
</dbReference>
<accession>A0A2S4N4N3</accession>
<evidence type="ECO:0000313" key="3">
    <source>
        <dbReference type="EMBL" id="POS00699.1"/>
    </source>
</evidence>
<proteinExistence type="predicted"/>
<feature type="region of interest" description="Disordered" evidence="1">
    <location>
        <begin position="233"/>
        <end position="271"/>
    </location>
</feature>
<dbReference type="Pfam" id="PF22252">
    <property type="entry name" value="PNGase_F-II_N"/>
    <property type="match status" value="1"/>
</dbReference>
<sequence>MKLKLIFIIMFTFLLNITHSQNNLKDTLKYEIIYNLSYQENKEDTINIKSEEMILKISKNFSYYISSNNLKLRNMLNGLQNSDETTIIKSRPKSKFLFTIIKDYNNDKIIFSDRIGLDIYSFEKQMNKIDWVLQNEEIEILGYKCKKATASFAGRDYIAWYSTEISISDGPYKFQGLPGLIFSIYDTNNHYKFNILSLKKDNTYFDTKDEIFNHIKISEKEYKELKRKYREKPSSMLNSGGMTFPKELLDKGDQRAKEKLKYENNPLELED</sequence>
<dbReference type="Proteomes" id="UP000237056">
    <property type="component" value="Unassembled WGS sequence"/>
</dbReference>